<dbReference type="GO" id="GO:0016020">
    <property type="term" value="C:membrane"/>
    <property type="evidence" value="ECO:0007669"/>
    <property type="project" value="UniProtKB-SubCell"/>
</dbReference>
<organism evidence="8 9">
    <name type="scientific">Morella rubra</name>
    <name type="common">Chinese bayberry</name>
    <dbReference type="NCBI Taxonomy" id="262757"/>
    <lineage>
        <taxon>Eukaryota</taxon>
        <taxon>Viridiplantae</taxon>
        <taxon>Streptophyta</taxon>
        <taxon>Embryophyta</taxon>
        <taxon>Tracheophyta</taxon>
        <taxon>Spermatophyta</taxon>
        <taxon>Magnoliopsida</taxon>
        <taxon>eudicotyledons</taxon>
        <taxon>Gunneridae</taxon>
        <taxon>Pentapetalae</taxon>
        <taxon>rosids</taxon>
        <taxon>fabids</taxon>
        <taxon>Fagales</taxon>
        <taxon>Myricaceae</taxon>
        <taxon>Morella</taxon>
    </lineage>
</organism>
<feature type="region of interest" description="Disordered" evidence="7">
    <location>
        <begin position="348"/>
        <end position="380"/>
    </location>
</feature>
<sequence length="380" mass="42949">MDFFNSILNLVVPPASMVMLAFAWPTLCFINACEWLYSSCYCENMEDKVVIITGASSGIGEQIAYEYAKRKAILVLVARREQRLRVISENARQMGAKQVAIMAADVVKEDDCRRFVNETINFYGRSMSLNPNTVRLTLINAILNAKVDHLVNTASLGHTFYFEEVTDTSVFPHLMDINFWGNVYPSYVALPYLHQSNGRIVVNASVETWLPLPRMSLYAAAKAALVNFYETLRFEVKEVGITIATHGWIGSEMTGGKFMLEDGAEMQWKEEREVHVTGGPVEEYARLIVSGACRRDAYVKYPSWYDVFLLYRVFAPNVLNWTLGLLLASHGARRTSLVGTGRPVLEYTAKPQLEGPPPRKFLTSPTQYSQVSPQLQQKWE</sequence>
<dbReference type="Pfam" id="PF00106">
    <property type="entry name" value="adh_short"/>
    <property type="match status" value="2"/>
</dbReference>
<reference evidence="8 9" key="1">
    <citation type="journal article" date="2019" name="Plant Biotechnol. J.">
        <title>The red bayberry genome and genetic basis of sex determination.</title>
        <authorList>
            <person name="Jia H.M."/>
            <person name="Jia H.J."/>
            <person name="Cai Q.L."/>
            <person name="Wang Y."/>
            <person name="Zhao H.B."/>
            <person name="Yang W.F."/>
            <person name="Wang G.Y."/>
            <person name="Li Y.H."/>
            <person name="Zhan D.L."/>
            <person name="Shen Y.T."/>
            <person name="Niu Q.F."/>
            <person name="Chang L."/>
            <person name="Qiu J."/>
            <person name="Zhao L."/>
            <person name="Xie H.B."/>
            <person name="Fu W.Y."/>
            <person name="Jin J."/>
            <person name="Li X.W."/>
            <person name="Jiao Y."/>
            <person name="Zhou C.C."/>
            <person name="Tu T."/>
            <person name="Chai C.Y."/>
            <person name="Gao J.L."/>
            <person name="Fan L.J."/>
            <person name="van de Weg E."/>
            <person name="Wang J.Y."/>
            <person name="Gao Z.S."/>
        </authorList>
    </citation>
    <scope>NUCLEOTIDE SEQUENCE [LARGE SCALE GENOMIC DNA]</scope>
    <source>
        <tissue evidence="8">Leaves</tissue>
    </source>
</reference>
<dbReference type="Gene3D" id="3.40.50.720">
    <property type="entry name" value="NAD(P)-binding Rossmann-like Domain"/>
    <property type="match status" value="1"/>
</dbReference>
<comment type="caution">
    <text evidence="8">The sequence shown here is derived from an EMBL/GenBank/DDBJ whole genome shotgun (WGS) entry which is preliminary data.</text>
</comment>
<evidence type="ECO:0000256" key="3">
    <source>
        <dbReference type="ARBA" id="ARBA00022857"/>
    </source>
</evidence>
<keyword evidence="4" id="KW-0812">Transmembrane</keyword>
<evidence type="ECO:0000256" key="1">
    <source>
        <dbReference type="ARBA" id="ARBA00004606"/>
    </source>
</evidence>
<gene>
    <name evidence="8" type="ORF">CJ030_MR6G019673</name>
</gene>
<dbReference type="SUPFAM" id="SSF51735">
    <property type="entry name" value="NAD(P)-binding Rossmann-fold domains"/>
    <property type="match status" value="1"/>
</dbReference>
<evidence type="ECO:0000313" key="8">
    <source>
        <dbReference type="EMBL" id="KAB1210936.1"/>
    </source>
</evidence>
<keyword evidence="4" id="KW-0735">Signal-anchor</keyword>
<dbReference type="OrthoDB" id="1274115at2759"/>
<evidence type="ECO:0000256" key="7">
    <source>
        <dbReference type="SAM" id="MobiDB-lite"/>
    </source>
</evidence>
<dbReference type="InterPro" id="IPR020904">
    <property type="entry name" value="Sc_DH/Rdtase_CS"/>
</dbReference>
<dbReference type="PANTHER" id="PTHR43391:SF14">
    <property type="entry name" value="DEHYDROGENASE_REDUCTASE SDR FAMILY PROTEIN 7-LIKE"/>
    <property type="match status" value="1"/>
</dbReference>
<dbReference type="InterPro" id="IPR036291">
    <property type="entry name" value="NAD(P)-bd_dom_sf"/>
</dbReference>
<dbReference type="PRINTS" id="PR00080">
    <property type="entry name" value="SDRFAMILY"/>
</dbReference>
<evidence type="ECO:0000256" key="2">
    <source>
        <dbReference type="ARBA" id="ARBA00006484"/>
    </source>
</evidence>
<comment type="similarity">
    <text evidence="2 6">Belongs to the short-chain dehydrogenases/reductases (SDR) family.</text>
</comment>
<keyword evidence="5" id="KW-0560">Oxidoreductase</keyword>
<dbReference type="EMBL" id="RXIC02000024">
    <property type="protein sequence ID" value="KAB1210936.1"/>
    <property type="molecule type" value="Genomic_DNA"/>
</dbReference>
<evidence type="ECO:0000313" key="9">
    <source>
        <dbReference type="Proteomes" id="UP000516437"/>
    </source>
</evidence>
<dbReference type="InterPro" id="IPR002347">
    <property type="entry name" value="SDR_fam"/>
</dbReference>
<evidence type="ECO:0000256" key="4">
    <source>
        <dbReference type="ARBA" id="ARBA00022968"/>
    </source>
</evidence>
<name>A0A6A1VFI6_9ROSI</name>
<feature type="compositionally biased region" description="Polar residues" evidence="7">
    <location>
        <begin position="363"/>
        <end position="380"/>
    </location>
</feature>
<dbReference type="Proteomes" id="UP000516437">
    <property type="component" value="Chromosome 6"/>
</dbReference>
<accession>A0A6A1VFI6</accession>
<comment type="subcellular location">
    <subcellularLocation>
        <location evidence="1">Membrane</location>
        <topology evidence="1">Single-pass type II membrane protein</topology>
    </subcellularLocation>
</comment>
<dbReference type="GO" id="GO:0016491">
    <property type="term" value="F:oxidoreductase activity"/>
    <property type="evidence" value="ECO:0007669"/>
    <property type="project" value="UniProtKB-KW"/>
</dbReference>
<proteinExistence type="inferred from homology"/>
<dbReference type="AlphaFoldDB" id="A0A6A1VFI6"/>
<protein>
    <submittedName>
        <fullName evidence="8">11-beta-hydroxysteroid dehydrogenase-like 5</fullName>
    </submittedName>
</protein>
<dbReference type="PROSITE" id="PS00061">
    <property type="entry name" value="ADH_SHORT"/>
    <property type="match status" value="1"/>
</dbReference>
<evidence type="ECO:0000256" key="6">
    <source>
        <dbReference type="RuleBase" id="RU000363"/>
    </source>
</evidence>
<keyword evidence="9" id="KW-1185">Reference proteome</keyword>
<dbReference type="PANTHER" id="PTHR43391">
    <property type="entry name" value="RETINOL DEHYDROGENASE-RELATED"/>
    <property type="match status" value="1"/>
</dbReference>
<keyword evidence="3" id="KW-0521">NADP</keyword>
<dbReference type="GO" id="GO:0005829">
    <property type="term" value="C:cytosol"/>
    <property type="evidence" value="ECO:0007669"/>
    <property type="project" value="TreeGrafter"/>
</dbReference>
<dbReference type="PRINTS" id="PR00081">
    <property type="entry name" value="GDHRDH"/>
</dbReference>
<evidence type="ECO:0000256" key="5">
    <source>
        <dbReference type="ARBA" id="ARBA00023002"/>
    </source>
</evidence>